<evidence type="ECO:0000256" key="4">
    <source>
        <dbReference type="ARBA" id="ARBA00005204"/>
    </source>
</evidence>
<evidence type="ECO:0000256" key="3">
    <source>
        <dbReference type="ARBA" id="ARBA00005169"/>
    </source>
</evidence>
<comment type="similarity">
    <text evidence="6">In the N-terminal section; belongs to the PRA-CH family.</text>
</comment>
<comment type="pathway">
    <text evidence="4">Amino-acid biosynthesis; L-histidine biosynthesis; L-histidine from 5-phospho-alpha-D-ribose 1-diphosphate: step 2/9.</text>
</comment>
<dbReference type="FunFam" id="3.10.20.810:FF:000001">
    <property type="entry name" value="Histidine biosynthesis bifunctional protein HisIE"/>
    <property type="match status" value="1"/>
</dbReference>
<dbReference type="UniPathway" id="UPA00031">
    <property type="reaction ID" value="UER00008"/>
</dbReference>
<reference evidence="14" key="1">
    <citation type="submission" date="2021-02" db="EMBL/GenBank/DDBJ databases">
        <authorList>
            <person name="Cremers G."/>
            <person name="Picone N."/>
        </authorList>
    </citation>
    <scope>NUCLEOTIDE SEQUENCE</scope>
    <source>
        <strain evidence="14">PQ17</strain>
    </source>
</reference>
<dbReference type="Gene3D" id="3.10.20.810">
    <property type="entry name" value="Phosphoribosyl-AMP cyclohydrolase"/>
    <property type="match status" value="1"/>
</dbReference>
<keyword evidence="11 14" id="KW-0378">Hydrolase</keyword>
<comment type="pathway">
    <text evidence="3">Amino-acid biosynthesis; L-histidine biosynthesis; L-histidine from 5-phospho-alpha-D-ribose 1-diphosphate: step 3/9.</text>
</comment>
<dbReference type="GO" id="GO:0004636">
    <property type="term" value="F:phosphoribosyl-ATP diphosphatase activity"/>
    <property type="evidence" value="ECO:0007669"/>
    <property type="project" value="UniProtKB-EC"/>
</dbReference>
<dbReference type="GO" id="GO:0000105">
    <property type="term" value="P:L-histidine biosynthetic process"/>
    <property type="evidence" value="ECO:0007669"/>
    <property type="project" value="UniProtKB-UniPathway"/>
</dbReference>
<comment type="catalytic activity">
    <reaction evidence="1">
        <text>1-(5-phospho-beta-D-ribosyl)-5'-AMP + H2O = 1-(5-phospho-beta-D-ribosyl)-5-[(5-phospho-beta-D-ribosylamino)methylideneamino]imidazole-4-carboxamide</text>
        <dbReference type="Rhea" id="RHEA:20049"/>
        <dbReference type="ChEBI" id="CHEBI:15377"/>
        <dbReference type="ChEBI" id="CHEBI:58435"/>
        <dbReference type="ChEBI" id="CHEBI:59457"/>
        <dbReference type="EC" id="3.5.4.19"/>
    </reaction>
</comment>
<dbReference type="RefSeq" id="WP_214096417.1">
    <property type="nucleotide sequence ID" value="NZ_CAJNOB010000034.1"/>
</dbReference>
<dbReference type="NCBIfam" id="NF000768">
    <property type="entry name" value="PRK00051.1"/>
    <property type="match status" value="1"/>
</dbReference>
<keyword evidence="12" id="KW-0368">Histidine biosynthesis</keyword>
<keyword evidence="10" id="KW-0028">Amino-acid biosynthesis</keyword>
<evidence type="ECO:0000256" key="11">
    <source>
        <dbReference type="ARBA" id="ARBA00022801"/>
    </source>
</evidence>
<evidence type="ECO:0000256" key="2">
    <source>
        <dbReference type="ARBA" id="ARBA00001460"/>
    </source>
</evidence>
<evidence type="ECO:0000256" key="10">
    <source>
        <dbReference type="ARBA" id="ARBA00022605"/>
    </source>
</evidence>
<dbReference type="PANTHER" id="PTHR42945">
    <property type="entry name" value="HISTIDINE BIOSYNTHESIS BIFUNCTIONAL PROTEIN"/>
    <property type="match status" value="1"/>
</dbReference>
<name>A0A8J2FWV6_9BACT</name>
<comment type="catalytic activity">
    <reaction evidence="2">
        <text>1-(5-phospho-beta-D-ribosyl)-ATP + H2O = 1-(5-phospho-beta-D-ribosyl)-5'-AMP + diphosphate + H(+)</text>
        <dbReference type="Rhea" id="RHEA:22828"/>
        <dbReference type="ChEBI" id="CHEBI:15377"/>
        <dbReference type="ChEBI" id="CHEBI:15378"/>
        <dbReference type="ChEBI" id="CHEBI:33019"/>
        <dbReference type="ChEBI" id="CHEBI:59457"/>
        <dbReference type="ChEBI" id="CHEBI:73183"/>
        <dbReference type="EC" id="3.6.1.31"/>
    </reaction>
</comment>
<dbReference type="PANTHER" id="PTHR42945:SF1">
    <property type="entry name" value="HISTIDINE BIOSYNTHESIS BIFUNCTIONAL PROTEIN HIS7"/>
    <property type="match status" value="1"/>
</dbReference>
<dbReference type="Pfam" id="PF01502">
    <property type="entry name" value="PRA-CH"/>
    <property type="match status" value="1"/>
</dbReference>
<evidence type="ECO:0000256" key="6">
    <source>
        <dbReference type="ARBA" id="ARBA00008299"/>
    </source>
</evidence>
<evidence type="ECO:0000256" key="12">
    <source>
        <dbReference type="ARBA" id="ARBA00023102"/>
    </source>
</evidence>
<accession>A0A8J2FWV6</accession>
<evidence type="ECO:0000256" key="5">
    <source>
        <dbReference type="ARBA" id="ARBA00007731"/>
    </source>
</evidence>
<proteinExistence type="inferred from homology"/>
<dbReference type="EC" id="3.5.4.19" evidence="8"/>
<evidence type="ECO:0000256" key="7">
    <source>
        <dbReference type="ARBA" id="ARBA00012414"/>
    </source>
</evidence>
<evidence type="ECO:0000313" key="14">
    <source>
        <dbReference type="EMBL" id="CAF0701209.1"/>
    </source>
</evidence>
<dbReference type="InterPro" id="IPR038019">
    <property type="entry name" value="PRib_AMP_CycHydrolase_sf"/>
</dbReference>
<evidence type="ECO:0000313" key="15">
    <source>
        <dbReference type="Proteomes" id="UP000663859"/>
    </source>
</evidence>
<evidence type="ECO:0000256" key="1">
    <source>
        <dbReference type="ARBA" id="ARBA00000024"/>
    </source>
</evidence>
<dbReference type="GO" id="GO:0004635">
    <property type="term" value="F:phosphoribosyl-AMP cyclohydrolase activity"/>
    <property type="evidence" value="ECO:0007669"/>
    <property type="project" value="UniProtKB-EC"/>
</dbReference>
<comment type="similarity">
    <text evidence="5">In the C-terminal section; belongs to the PRA-PH family.</text>
</comment>
<gene>
    <name evidence="14" type="ORF">MPNT_40185</name>
</gene>
<dbReference type="InterPro" id="IPR002496">
    <property type="entry name" value="PRib_AMP_CycHydrolase_dom"/>
</dbReference>
<dbReference type="Proteomes" id="UP000663859">
    <property type="component" value="Unassembled WGS sequence"/>
</dbReference>
<feature type="domain" description="Phosphoribosyl-AMP cyclohydrolase" evidence="13">
    <location>
        <begin position="51"/>
        <end position="126"/>
    </location>
</feature>
<dbReference type="AlphaFoldDB" id="A0A8J2FWV6"/>
<sequence>MEGGILSNGSKGKELPSAKEIEEGTLFWPRFDRSSLLPCVTVDARTGRVLMVAYMNREALERTLRTRRATFFSRSRQALWVKGETSGCYLDVVEVLVDCDQDALLVKVIPRKEEDLCHTGRSSCFYRRVVGEEEFWLEHV</sequence>
<dbReference type="EC" id="3.6.1.31" evidence="7"/>
<keyword evidence="15" id="KW-1185">Reference proteome</keyword>
<comment type="caution">
    <text evidence="14">The sequence shown here is derived from an EMBL/GenBank/DDBJ whole genome shotgun (WGS) entry which is preliminary data.</text>
</comment>
<evidence type="ECO:0000256" key="8">
    <source>
        <dbReference type="ARBA" id="ARBA00012721"/>
    </source>
</evidence>
<dbReference type="SUPFAM" id="SSF141734">
    <property type="entry name" value="HisI-like"/>
    <property type="match status" value="1"/>
</dbReference>
<organism evidence="14 15">
    <name type="scientific">Candidatus Methylacidithermus pantelleriae</name>
    <dbReference type="NCBI Taxonomy" id="2744239"/>
    <lineage>
        <taxon>Bacteria</taxon>
        <taxon>Pseudomonadati</taxon>
        <taxon>Verrucomicrobiota</taxon>
        <taxon>Methylacidiphilae</taxon>
        <taxon>Methylacidiphilales</taxon>
        <taxon>Methylacidiphilaceae</taxon>
        <taxon>Candidatus Methylacidithermus</taxon>
    </lineage>
</organism>
<evidence type="ECO:0000256" key="9">
    <source>
        <dbReference type="ARBA" id="ARBA00017720"/>
    </source>
</evidence>
<protein>
    <recommendedName>
        <fullName evidence="9">Histidine biosynthesis bifunctional protein HisIE</fullName>
        <ecNumber evidence="8">3.5.4.19</ecNumber>
        <ecNumber evidence="7">3.6.1.31</ecNumber>
    </recommendedName>
</protein>
<dbReference type="EMBL" id="CAJNOB010000034">
    <property type="protein sequence ID" value="CAF0701209.1"/>
    <property type="molecule type" value="Genomic_DNA"/>
</dbReference>
<evidence type="ECO:0000259" key="13">
    <source>
        <dbReference type="Pfam" id="PF01502"/>
    </source>
</evidence>